<dbReference type="Proteomes" id="UP000800038">
    <property type="component" value="Unassembled WGS sequence"/>
</dbReference>
<dbReference type="OrthoDB" id="185373at2759"/>
<dbReference type="PANTHER" id="PTHR47939">
    <property type="entry name" value="MEMBRANE-ASSOCIATED SALT-INDUCIBLE PROTEIN-LIKE"/>
    <property type="match status" value="1"/>
</dbReference>
<accession>A0A6A5SS57</accession>
<name>A0A6A5SS57_9PLEO</name>
<dbReference type="AlphaFoldDB" id="A0A6A5SS57"/>
<evidence type="ECO:0008006" key="3">
    <source>
        <dbReference type="Google" id="ProtNLM"/>
    </source>
</evidence>
<dbReference type="PANTHER" id="PTHR47939:SF5">
    <property type="entry name" value="PENTACOTRIPEPTIDE-REPEAT REGION OF PRORP DOMAIN-CONTAINING PROTEIN"/>
    <property type="match status" value="1"/>
</dbReference>
<dbReference type="Gene3D" id="1.25.40.10">
    <property type="entry name" value="Tetratricopeptide repeat domain"/>
    <property type="match status" value="2"/>
</dbReference>
<dbReference type="EMBL" id="ML976034">
    <property type="protein sequence ID" value="KAF1942544.1"/>
    <property type="molecule type" value="Genomic_DNA"/>
</dbReference>
<gene>
    <name evidence="1" type="ORF">EJ02DRAFT_375604</name>
</gene>
<dbReference type="InterPro" id="IPR050667">
    <property type="entry name" value="PPR-containing_protein"/>
</dbReference>
<protein>
    <recommendedName>
        <fullName evidence="3">Complex I intermediate-associated protein-like protein 84</fullName>
    </recommendedName>
</protein>
<proteinExistence type="predicted"/>
<reference evidence="1" key="1">
    <citation type="journal article" date="2020" name="Stud. Mycol.">
        <title>101 Dothideomycetes genomes: a test case for predicting lifestyles and emergence of pathogens.</title>
        <authorList>
            <person name="Haridas S."/>
            <person name="Albert R."/>
            <person name="Binder M."/>
            <person name="Bloem J."/>
            <person name="Labutti K."/>
            <person name="Salamov A."/>
            <person name="Andreopoulos B."/>
            <person name="Baker S."/>
            <person name="Barry K."/>
            <person name="Bills G."/>
            <person name="Bluhm B."/>
            <person name="Cannon C."/>
            <person name="Castanera R."/>
            <person name="Culley D."/>
            <person name="Daum C."/>
            <person name="Ezra D."/>
            <person name="Gonzalez J."/>
            <person name="Henrissat B."/>
            <person name="Kuo A."/>
            <person name="Liang C."/>
            <person name="Lipzen A."/>
            <person name="Lutzoni F."/>
            <person name="Magnuson J."/>
            <person name="Mondo S."/>
            <person name="Nolan M."/>
            <person name="Ohm R."/>
            <person name="Pangilinan J."/>
            <person name="Park H.-J."/>
            <person name="Ramirez L."/>
            <person name="Alfaro M."/>
            <person name="Sun H."/>
            <person name="Tritt A."/>
            <person name="Yoshinaga Y."/>
            <person name="Zwiers L.-H."/>
            <person name="Turgeon B."/>
            <person name="Goodwin S."/>
            <person name="Spatafora J."/>
            <person name="Crous P."/>
            <person name="Grigoriev I."/>
        </authorList>
    </citation>
    <scope>NUCLEOTIDE SEQUENCE</scope>
    <source>
        <strain evidence="1">CBS 161.51</strain>
    </source>
</reference>
<sequence length="814" mass="92880">MPSHLTRVVFRSILANEPLLYRGCRYRGPRPRIFSQHGARLPPQIQRRTFLNFFKPQRKLKPYEMPAGLEKMTEVSFTKHAATRPPKPAEVAAAIKAFFAQRKGAFEDYHIINAYNSFGYLRESSKDDGQPWLSRQELDDIFEKMILSSKRPAVIGEGHVAFGRVILDEVVKLEQKERDGEDEKAEKGEIYFEASIKMKQVKLLSLFGAATEARDIAVKTFKYDPDSSAIIRATSLMAWDITLGGIIREGHPDEVLKTIEMLQALSIPLTRRMQKRLVVYFAEQRDLEKAKFWYSHPTVGKFGKEIAQPHGMTSSALLKACAWGGDLTFGQQVVATMLKDEMPAKASWDAIFLWSVAIGKGPDEVDRMMNVLVRRNDEARQKNPAVEVIRPDIATINALVEHCMSKQDPYSAERYIALGEKRGIPPDETTYTLQMQYRISVGDLDGARAAYFNLQGSFSGGERSVAVINQLIRVLCESKQHPFDELMAMVDDLHERKAHFDPETVAALTLLHLRRGEIHDAMDLLQVHAYQYSPIQRTIIRKALSLFILDGETSTADAWDGYQILRNVFAETPREDRIPVMNEFFSRNRSDMACHVFFHMRNHISQAYAANRDVYVAAFTGFARCADAESLELAYNQLKLDLNVDMDTRLRNSLMLAYAATGENRKALGFWSDICESKEGPSYNSIAIAFRSCEGMHFGAEHAKSIWKRLKEQDVEIDKTIWTAYMSAITRNHNHEEAKALIENVEEEYGFTPDLHILGSWFNCTANSDKQTHVEAWIKQRYPGVWQEMEALGHWVTMDGFGYRQYNINRDLDP</sequence>
<evidence type="ECO:0000313" key="1">
    <source>
        <dbReference type="EMBL" id="KAF1942544.1"/>
    </source>
</evidence>
<evidence type="ECO:0000313" key="2">
    <source>
        <dbReference type="Proteomes" id="UP000800038"/>
    </source>
</evidence>
<organism evidence="1 2">
    <name type="scientific">Clathrospora elynae</name>
    <dbReference type="NCBI Taxonomy" id="706981"/>
    <lineage>
        <taxon>Eukaryota</taxon>
        <taxon>Fungi</taxon>
        <taxon>Dikarya</taxon>
        <taxon>Ascomycota</taxon>
        <taxon>Pezizomycotina</taxon>
        <taxon>Dothideomycetes</taxon>
        <taxon>Pleosporomycetidae</taxon>
        <taxon>Pleosporales</taxon>
        <taxon>Diademaceae</taxon>
        <taxon>Clathrospora</taxon>
    </lineage>
</organism>
<dbReference type="InterPro" id="IPR011990">
    <property type="entry name" value="TPR-like_helical_dom_sf"/>
</dbReference>
<keyword evidence="2" id="KW-1185">Reference proteome</keyword>